<gene>
    <name evidence="1" type="ORF">LITE_LOCUS36568</name>
</gene>
<sequence length="140" mass="16508">MILNWFIVELELLAKEVNPSHLNNMKLWLSQLPCSSSLLWRQIYFNWLDEMVHLKAYHEHKTLFYSMVGLVEQDKVLKDIIQVCKHAREQSENCQKTAKAGSCVEEATLRLYLTHMDDNRVRSFLPHESMHVNLQRRGIG</sequence>
<proteinExistence type="predicted"/>
<protein>
    <submittedName>
        <fullName evidence="1">Uncharacterized protein</fullName>
    </submittedName>
</protein>
<reference evidence="1" key="1">
    <citation type="submission" date="2022-08" db="EMBL/GenBank/DDBJ databases">
        <authorList>
            <person name="Gutierrez-Valencia J."/>
        </authorList>
    </citation>
    <scope>NUCLEOTIDE SEQUENCE</scope>
</reference>
<dbReference type="Proteomes" id="UP001154282">
    <property type="component" value="Unassembled WGS sequence"/>
</dbReference>
<accession>A0AAV0P3C1</accession>
<name>A0AAV0P3C1_9ROSI</name>
<evidence type="ECO:0000313" key="2">
    <source>
        <dbReference type="Proteomes" id="UP001154282"/>
    </source>
</evidence>
<evidence type="ECO:0000313" key="1">
    <source>
        <dbReference type="EMBL" id="CAI0465346.1"/>
    </source>
</evidence>
<comment type="caution">
    <text evidence="1">The sequence shown here is derived from an EMBL/GenBank/DDBJ whole genome shotgun (WGS) entry which is preliminary data.</text>
</comment>
<keyword evidence="2" id="KW-1185">Reference proteome</keyword>
<organism evidence="1 2">
    <name type="scientific">Linum tenue</name>
    <dbReference type="NCBI Taxonomy" id="586396"/>
    <lineage>
        <taxon>Eukaryota</taxon>
        <taxon>Viridiplantae</taxon>
        <taxon>Streptophyta</taxon>
        <taxon>Embryophyta</taxon>
        <taxon>Tracheophyta</taxon>
        <taxon>Spermatophyta</taxon>
        <taxon>Magnoliopsida</taxon>
        <taxon>eudicotyledons</taxon>
        <taxon>Gunneridae</taxon>
        <taxon>Pentapetalae</taxon>
        <taxon>rosids</taxon>
        <taxon>fabids</taxon>
        <taxon>Malpighiales</taxon>
        <taxon>Linaceae</taxon>
        <taxon>Linum</taxon>
    </lineage>
</organism>
<dbReference type="AlphaFoldDB" id="A0AAV0P3C1"/>
<dbReference type="EMBL" id="CAMGYJ010000008">
    <property type="protein sequence ID" value="CAI0465346.1"/>
    <property type="molecule type" value="Genomic_DNA"/>
</dbReference>